<dbReference type="Gene3D" id="3.30.1490.20">
    <property type="entry name" value="ATP-grasp fold, A domain"/>
    <property type="match status" value="1"/>
</dbReference>
<dbReference type="InterPro" id="IPR051549">
    <property type="entry name" value="PEP_Utilizing_Enz"/>
</dbReference>
<keyword evidence="7" id="KW-1185">Reference proteome</keyword>
<dbReference type="RefSeq" id="WP_203834201.1">
    <property type="nucleotide sequence ID" value="NZ_BMPW01000048.1"/>
</dbReference>
<protein>
    <submittedName>
        <fullName evidence="6">Pyruvate,water dikinase</fullName>
        <ecNumber evidence="6">2.7.9.2</ecNumber>
    </submittedName>
</protein>
<evidence type="ECO:0000313" key="7">
    <source>
        <dbReference type="Proteomes" id="UP000590749"/>
    </source>
</evidence>
<dbReference type="Proteomes" id="UP000590749">
    <property type="component" value="Unassembled WGS sequence"/>
</dbReference>
<dbReference type="InterPro" id="IPR008279">
    <property type="entry name" value="PEP-util_enz_mobile_dom"/>
</dbReference>
<feature type="domain" description="Pyruvate phosphate dikinase AMP/ATP-binding" evidence="5">
    <location>
        <begin position="20"/>
        <end position="316"/>
    </location>
</feature>
<evidence type="ECO:0000313" key="6">
    <source>
        <dbReference type="EMBL" id="MBB3101571.1"/>
    </source>
</evidence>
<evidence type="ECO:0000256" key="1">
    <source>
        <dbReference type="ARBA" id="ARBA00022741"/>
    </source>
</evidence>
<evidence type="ECO:0000256" key="2">
    <source>
        <dbReference type="ARBA" id="ARBA00022840"/>
    </source>
</evidence>
<dbReference type="SUPFAM" id="SSF52009">
    <property type="entry name" value="Phosphohistidine domain"/>
    <property type="match status" value="1"/>
</dbReference>
<keyword evidence="6" id="KW-0808">Transferase</keyword>
<dbReference type="GO" id="GO:0005524">
    <property type="term" value="F:ATP binding"/>
    <property type="evidence" value="ECO:0007669"/>
    <property type="project" value="UniProtKB-KW"/>
</dbReference>
<dbReference type="FunFam" id="3.30.1490.20:FF:000010">
    <property type="entry name" value="Phosphoenolpyruvate synthase"/>
    <property type="match status" value="1"/>
</dbReference>
<dbReference type="EMBL" id="JACHXF010000041">
    <property type="protein sequence ID" value="MBB3101571.1"/>
    <property type="molecule type" value="Genomic_DNA"/>
</dbReference>
<sequence>MPAESRFVLDFADIDAGMLPEVGGKAANLGKLARAGLPVPPGVCVTTDAYRQTADAAPGLAGIIEELAATAPDDLPRLTELAGRAREALLAAPLPAEVAAAVADGYRGMDAVAVRSSATAEDLPFASFAGQQDTYLNVVGETAVLDAVHRCWASLWTDRAVTYRAANGIDHRAVRLAVVIQRMVQSAVAGVLFTANPVTGRRREAVIDASPGLGESVVSGTVNPDHFVVDTATGRIRDRRLGDKQTLIRGVRGGGVEHVTTPGDTGRACLTDAQVRAVAVLGARVEASYDGPQDIEWAIDPDGTLWLTQARPITTLYPLPAARDGLRAYLCVTLAQGLIRPITPLGLATFRLFSSSVAELFGRPVADPVAGAAAGAQAGLRMFVDLTGVLRSPAGRMIVPRLFDVMEARAAVVMRSLFDRPEFALTQRSVLPFVARLADVAVRHRLPLHAVRALRNPQRVRRDLDALADRARRRLDLPAGTTATARLDQTEQVLVHEGISAVMPIAAPAALAGFGLLALAGRLLPDLAPGELQTVLRGLPNNVTTEMDLALWQLSGRIRAAGETLDSDPGTLAGHYHAGTLPPVAQQGLADFLDRYGHRAVAEIDLGLPRWSEDPRHVLGVLLNYQRLDDPDAAPDAVFAAAAREAEEMTATLTGRARGRLRRRAVRFALNRARALAGLREFPKYYFVVVLAAARRQFAAVGAELAAAGRIDTADDVFFLDLPEIRAALVGRDQHAVVAARRAEYDREMRRRQIPRVLLSDGTEPERELPRPAAPDGALCGTPASSGTVTGPARVILDPVGAHLEPGEILIAPSTDPGWTPLFLTAGGLVMEMGGANSHGAVVAREYGIPAVVGVPDATTLLHTGQQVTVDGATGLITSAG</sequence>
<dbReference type="InterPro" id="IPR002192">
    <property type="entry name" value="PPDK_AMP/ATP-bd"/>
</dbReference>
<keyword evidence="1" id="KW-0547">Nucleotide-binding</keyword>
<keyword evidence="2" id="KW-0067">ATP-binding</keyword>
<dbReference type="InterPro" id="IPR036637">
    <property type="entry name" value="Phosphohistidine_dom_sf"/>
</dbReference>
<gene>
    <name evidence="6" type="ORF">FHR83_009300</name>
</gene>
<dbReference type="EC" id="2.7.9.2" evidence="6"/>
<dbReference type="Gene3D" id="3.50.30.10">
    <property type="entry name" value="Phosphohistidine domain"/>
    <property type="match status" value="1"/>
</dbReference>
<name>A0A7W5ASL0_9ACTN</name>
<feature type="domain" description="PEP-utilising enzyme mobile" evidence="4">
    <location>
        <begin position="805"/>
        <end position="875"/>
    </location>
</feature>
<dbReference type="GO" id="GO:0008986">
    <property type="term" value="F:pyruvate, water dikinase activity"/>
    <property type="evidence" value="ECO:0007669"/>
    <property type="project" value="UniProtKB-EC"/>
</dbReference>
<organism evidence="6 7">
    <name type="scientific">Actinoplanes campanulatus</name>
    <dbReference type="NCBI Taxonomy" id="113559"/>
    <lineage>
        <taxon>Bacteria</taxon>
        <taxon>Bacillati</taxon>
        <taxon>Actinomycetota</taxon>
        <taxon>Actinomycetes</taxon>
        <taxon>Micromonosporales</taxon>
        <taxon>Micromonosporaceae</taxon>
        <taxon>Actinoplanes</taxon>
    </lineage>
</organism>
<accession>A0A7W5ASL0</accession>
<dbReference type="AlphaFoldDB" id="A0A7W5ASL0"/>
<dbReference type="PANTHER" id="PTHR43615">
    <property type="entry name" value="PHOSPHOENOLPYRUVATE SYNTHASE-RELATED"/>
    <property type="match status" value="1"/>
</dbReference>
<evidence type="ECO:0000256" key="3">
    <source>
        <dbReference type="SAM" id="MobiDB-lite"/>
    </source>
</evidence>
<dbReference type="PANTHER" id="PTHR43615:SF1">
    <property type="entry name" value="PPDK_N DOMAIN-CONTAINING PROTEIN"/>
    <property type="match status" value="1"/>
</dbReference>
<dbReference type="InterPro" id="IPR013815">
    <property type="entry name" value="ATP_grasp_subdomain_1"/>
</dbReference>
<dbReference type="Gene3D" id="3.30.470.20">
    <property type="entry name" value="ATP-grasp fold, B domain"/>
    <property type="match status" value="1"/>
</dbReference>
<keyword evidence="6" id="KW-0670">Pyruvate</keyword>
<evidence type="ECO:0000259" key="5">
    <source>
        <dbReference type="Pfam" id="PF01326"/>
    </source>
</evidence>
<dbReference type="Pfam" id="PF01326">
    <property type="entry name" value="PPDK_N"/>
    <property type="match status" value="1"/>
</dbReference>
<reference evidence="6 7" key="1">
    <citation type="submission" date="2020-08" db="EMBL/GenBank/DDBJ databases">
        <title>Genomic Encyclopedia of Type Strains, Phase III (KMG-III): the genomes of soil and plant-associated and newly described type strains.</title>
        <authorList>
            <person name="Whitman W."/>
        </authorList>
    </citation>
    <scope>NUCLEOTIDE SEQUENCE [LARGE SCALE GENOMIC DNA]</scope>
    <source>
        <strain evidence="6 7">CECT 3287</strain>
    </source>
</reference>
<feature type="region of interest" description="Disordered" evidence="3">
    <location>
        <begin position="759"/>
        <end position="786"/>
    </location>
</feature>
<proteinExistence type="predicted"/>
<dbReference type="Pfam" id="PF00391">
    <property type="entry name" value="PEP-utilizers"/>
    <property type="match status" value="1"/>
</dbReference>
<keyword evidence="6" id="KW-0418">Kinase</keyword>
<dbReference type="SUPFAM" id="SSF56059">
    <property type="entry name" value="Glutathione synthetase ATP-binding domain-like"/>
    <property type="match status" value="1"/>
</dbReference>
<comment type="caution">
    <text evidence="6">The sequence shown here is derived from an EMBL/GenBank/DDBJ whole genome shotgun (WGS) entry which is preliminary data.</text>
</comment>
<evidence type="ECO:0000259" key="4">
    <source>
        <dbReference type="Pfam" id="PF00391"/>
    </source>
</evidence>